<name>A0A1I7WL84_HETBA</name>
<dbReference type="Proteomes" id="UP000095283">
    <property type="component" value="Unplaced"/>
</dbReference>
<protein>
    <submittedName>
        <fullName evidence="2">Uncharacterized protein</fullName>
    </submittedName>
</protein>
<accession>A0A1I7WL84</accession>
<dbReference type="AlphaFoldDB" id="A0A1I7WL84"/>
<sequence>MSNNLISGHKRSQIVPLVYLDKDYKSTKFLLIVLYV</sequence>
<organism evidence="1 2">
    <name type="scientific">Heterorhabditis bacteriophora</name>
    <name type="common">Entomopathogenic nematode worm</name>
    <dbReference type="NCBI Taxonomy" id="37862"/>
    <lineage>
        <taxon>Eukaryota</taxon>
        <taxon>Metazoa</taxon>
        <taxon>Ecdysozoa</taxon>
        <taxon>Nematoda</taxon>
        <taxon>Chromadorea</taxon>
        <taxon>Rhabditida</taxon>
        <taxon>Rhabditina</taxon>
        <taxon>Rhabditomorpha</taxon>
        <taxon>Strongyloidea</taxon>
        <taxon>Heterorhabditidae</taxon>
        <taxon>Heterorhabditis</taxon>
    </lineage>
</organism>
<keyword evidence="1" id="KW-1185">Reference proteome</keyword>
<dbReference type="WBParaSite" id="Hba_05899">
    <property type="protein sequence ID" value="Hba_05899"/>
    <property type="gene ID" value="Hba_05899"/>
</dbReference>
<proteinExistence type="predicted"/>
<reference evidence="2" key="1">
    <citation type="submission" date="2016-11" db="UniProtKB">
        <authorList>
            <consortium name="WormBaseParasite"/>
        </authorList>
    </citation>
    <scope>IDENTIFICATION</scope>
</reference>
<evidence type="ECO:0000313" key="2">
    <source>
        <dbReference type="WBParaSite" id="Hba_05899"/>
    </source>
</evidence>
<evidence type="ECO:0000313" key="1">
    <source>
        <dbReference type="Proteomes" id="UP000095283"/>
    </source>
</evidence>